<evidence type="ECO:0000256" key="1">
    <source>
        <dbReference type="SAM" id="MobiDB-lite"/>
    </source>
</evidence>
<proteinExistence type="predicted"/>
<protein>
    <submittedName>
        <fullName evidence="2">Uncharacterized protein</fullName>
    </submittedName>
</protein>
<dbReference type="EMBL" id="GBRH01241799">
    <property type="protein sequence ID" value="JAD56096.1"/>
    <property type="molecule type" value="Transcribed_RNA"/>
</dbReference>
<organism evidence="2">
    <name type="scientific">Arundo donax</name>
    <name type="common">Giant reed</name>
    <name type="synonym">Donax arundinaceus</name>
    <dbReference type="NCBI Taxonomy" id="35708"/>
    <lineage>
        <taxon>Eukaryota</taxon>
        <taxon>Viridiplantae</taxon>
        <taxon>Streptophyta</taxon>
        <taxon>Embryophyta</taxon>
        <taxon>Tracheophyta</taxon>
        <taxon>Spermatophyta</taxon>
        <taxon>Magnoliopsida</taxon>
        <taxon>Liliopsida</taxon>
        <taxon>Poales</taxon>
        <taxon>Poaceae</taxon>
        <taxon>PACMAD clade</taxon>
        <taxon>Arundinoideae</taxon>
        <taxon>Arundineae</taxon>
        <taxon>Arundo</taxon>
    </lineage>
</organism>
<reference evidence="2" key="2">
    <citation type="journal article" date="2015" name="Data Brief">
        <title>Shoot transcriptome of the giant reed, Arundo donax.</title>
        <authorList>
            <person name="Barrero R.A."/>
            <person name="Guerrero F.D."/>
            <person name="Moolhuijzen P."/>
            <person name="Goolsby J.A."/>
            <person name="Tidwell J."/>
            <person name="Bellgard S.E."/>
            <person name="Bellgard M.I."/>
        </authorList>
    </citation>
    <scope>NUCLEOTIDE SEQUENCE</scope>
    <source>
        <tissue evidence="2">Shoot tissue taken approximately 20 cm above the soil surface</tissue>
    </source>
</reference>
<feature type="compositionally biased region" description="Polar residues" evidence="1">
    <location>
        <begin position="61"/>
        <end position="80"/>
    </location>
</feature>
<sequence length="109" mass="11563">MDVFLGLGHWEVGSSTQNVARGEYAVTRCLAASVSSNVDSSSHQLPVATAHAAVPHGRTPPDSSSAMLLNQEAGRQQPRTNPYALPVTSSGNPTIPFSYLLVFLVLFNP</sequence>
<name>A0A0A9AYE3_ARUDO</name>
<reference evidence="2" key="1">
    <citation type="submission" date="2014-09" db="EMBL/GenBank/DDBJ databases">
        <authorList>
            <person name="Magalhaes I.L.F."/>
            <person name="Oliveira U."/>
            <person name="Santos F.R."/>
            <person name="Vidigal T.H.D.A."/>
            <person name="Brescovit A.D."/>
            <person name="Santos A.J."/>
        </authorList>
    </citation>
    <scope>NUCLEOTIDE SEQUENCE</scope>
    <source>
        <tissue evidence="2">Shoot tissue taken approximately 20 cm above the soil surface</tissue>
    </source>
</reference>
<accession>A0A0A9AYE3</accession>
<feature type="region of interest" description="Disordered" evidence="1">
    <location>
        <begin position="51"/>
        <end position="87"/>
    </location>
</feature>
<dbReference type="AlphaFoldDB" id="A0A0A9AYE3"/>
<evidence type="ECO:0000313" key="2">
    <source>
        <dbReference type="EMBL" id="JAD56096.1"/>
    </source>
</evidence>